<protein>
    <submittedName>
        <fullName evidence="1">Uncharacterized protein</fullName>
    </submittedName>
</protein>
<dbReference type="GO" id="GO:0009307">
    <property type="term" value="P:DNA restriction-modification system"/>
    <property type="evidence" value="ECO:0007669"/>
    <property type="project" value="InterPro"/>
</dbReference>
<accession>A0AAE0G5E5</accession>
<sequence>MTEERKVMFETLKLLQAEMEFEIRPGQHTIVKHINPRTSEKVTPPQKSPVLTRHKAPIQITGKTPAAQQPEQLQQHTLPPLTHVARRRSIRMPEDTQNWRVREWYFNKYTNKFGKFDVDACCDLGGHNRQVDRFWSNCLGKKWRGLRVWYNPPYNSSHIAVDAILYKYIQEWWVDPEHTSAVFILPDLQSKEGTRMAQTFRTGRDNVSQHSDPKFLRALKSEYIREGTLRKLKDKVKAAPTSPCKDFKLDRLELAQQRQRERFDRRHGQREYAVEDLVWVDAKTLTEKVMDRSICRKLTKRWHGPVLVVERFFSDMQMVMPEADMGAPVAYTASAFPLTGGYTMCPLGTASNPTTPAAKTPLLRAIAQ</sequence>
<dbReference type="GO" id="GO:0003677">
    <property type="term" value="F:DNA binding"/>
    <property type="evidence" value="ECO:0007669"/>
    <property type="project" value="InterPro"/>
</dbReference>
<dbReference type="AlphaFoldDB" id="A0AAE0G5E5"/>
<dbReference type="InterPro" id="IPR008593">
    <property type="entry name" value="Dam_MeTrfase"/>
</dbReference>
<dbReference type="GO" id="GO:0009007">
    <property type="term" value="F:site-specific DNA-methyltransferase (adenine-specific) activity"/>
    <property type="evidence" value="ECO:0007669"/>
    <property type="project" value="InterPro"/>
</dbReference>
<keyword evidence="2" id="KW-1185">Reference proteome</keyword>
<evidence type="ECO:0000313" key="2">
    <source>
        <dbReference type="Proteomes" id="UP001190700"/>
    </source>
</evidence>
<reference evidence="1 2" key="1">
    <citation type="journal article" date="2015" name="Genome Biol. Evol.">
        <title>Comparative Genomics of a Bacterivorous Green Alga Reveals Evolutionary Causalities and Consequences of Phago-Mixotrophic Mode of Nutrition.</title>
        <authorList>
            <person name="Burns J.A."/>
            <person name="Paasch A."/>
            <person name="Narechania A."/>
            <person name="Kim E."/>
        </authorList>
    </citation>
    <scope>NUCLEOTIDE SEQUENCE [LARGE SCALE GENOMIC DNA]</scope>
    <source>
        <strain evidence="1 2">PLY_AMNH</strain>
    </source>
</reference>
<dbReference type="Proteomes" id="UP001190700">
    <property type="component" value="Unassembled WGS sequence"/>
</dbReference>
<dbReference type="Pfam" id="PF05869">
    <property type="entry name" value="Dam"/>
    <property type="match status" value="1"/>
</dbReference>
<evidence type="ECO:0000313" key="1">
    <source>
        <dbReference type="EMBL" id="KAK3271873.1"/>
    </source>
</evidence>
<name>A0AAE0G5E5_9CHLO</name>
<gene>
    <name evidence="1" type="ORF">CYMTET_19802</name>
</gene>
<proteinExistence type="predicted"/>
<dbReference type="EMBL" id="LGRX02009302">
    <property type="protein sequence ID" value="KAK3271873.1"/>
    <property type="molecule type" value="Genomic_DNA"/>
</dbReference>
<comment type="caution">
    <text evidence="1">The sequence shown here is derived from an EMBL/GenBank/DDBJ whole genome shotgun (WGS) entry which is preliminary data.</text>
</comment>
<organism evidence="1 2">
    <name type="scientific">Cymbomonas tetramitiformis</name>
    <dbReference type="NCBI Taxonomy" id="36881"/>
    <lineage>
        <taxon>Eukaryota</taxon>
        <taxon>Viridiplantae</taxon>
        <taxon>Chlorophyta</taxon>
        <taxon>Pyramimonadophyceae</taxon>
        <taxon>Pyramimonadales</taxon>
        <taxon>Pyramimonadaceae</taxon>
        <taxon>Cymbomonas</taxon>
    </lineage>
</organism>